<gene>
    <name evidence="4" type="ordered locus">Bind_0522</name>
</gene>
<dbReference type="Proteomes" id="UP000001695">
    <property type="component" value="Chromosome"/>
</dbReference>
<dbReference type="Pfam" id="PF02826">
    <property type="entry name" value="2-Hacid_dh_C"/>
    <property type="match status" value="1"/>
</dbReference>
<keyword evidence="2" id="KW-0520">NAD</keyword>
<reference evidence="4 5" key="2">
    <citation type="journal article" date="2010" name="J. Bacteriol.">
        <title>Complete genome sequence of Beijerinckia indica subsp. indica.</title>
        <authorList>
            <person name="Tamas I."/>
            <person name="Dedysh S.N."/>
            <person name="Liesack W."/>
            <person name="Stott M.B."/>
            <person name="Alam M."/>
            <person name="Murrell J.C."/>
            <person name="Dunfield P.F."/>
        </authorList>
    </citation>
    <scope>NUCLEOTIDE SEQUENCE [LARGE SCALE GENOMIC DNA]</scope>
    <source>
        <strain evidence="5">ATCC 9039 / DSM 1715 / NCIMB 8712</strain>
    </source>
</reference>
<organism evidence="4 5">
    <name type="scientific">Beijerinckia indica subsp. indica (strain ATCC 9039 / DSM 1715 / NCIMB 8712)</name>
    <dbReference type="NCBI Taxonomy" id="395963"/>
    <lineage>
        <taxon>Bacteria</taxon>
        <taxon>Pseudomonadati</taxon>
        <taxon>Pseudomonadota</taxon>
        <taxon>Alphaproteobacteria</taxon>
        <taxon>Hyphomicrobiales</taxon>
        <taxon>Beijerinckiaceae</taxon>
        <taxon>Beijerinckia</taxon>
    </lineage>
</organism>
<name>B2IEY3_BEII9</name>
<dbReference type="PANTHER" id="PTHR43333">
    <property type="entry name" value="2-HACID_DH_C DOMAIN-CONTAINING PROTEIN"/>
    <property type="match status" value="1"/>
</dbReference>
<keyword evidence="5" id="KW-1185">Reference proteome</keyword>
<dbReference type="RefSeq" id="WP_012383532.1">
    <property type="nucleotide sequence ID" value="NC_010581.1"/>
</dbReference>
<dbReference type="eggNOG" id="COG0111">
    <property type="taxonomic scope" value="Bacteria"/>
</dbReference>
<proteinExistence type="predicted"/>
<feature type="domain" description="D-isomer specific 2-hydroxyacid dehydrogenase NAD-binding" evidence="3">
    <location>
        <begin position="156"/>
        <end position="306"/>
    </location>
</feature>
<dbReference type="Gene3D" id="3.40.50.720">
    <property type="entry name" value="NAD(P)-binding Rossmann-like Domain"/>
    <property type="match status" value="2"/>
</dbReference>
<evidence type="ECO:0000313" key="5">
    <source>
        <dbReference type="Proteomes" id="UP000001695"/>
    </source>
</evidence>
<dbReference type="GO" id="GO:0051287">
    <property type="term" value="F:NAD binding"/>
    <property type="evidence" value="ECO:0007669"/>
    <property type="project" value="InterPro"/>
</dbReference>
<dbReference type="KEGG" id="bid:Bind_0522"/>
<sequence>MNQIVNSKVRPLLVASQLGAELNARIAREVEGLTFIDVPPGPLDERATDAEVVFAAPTHGSVARSWTVVPKSWPGSIRWIQLISAGIDGYPRWIFNGPTVTCARGPSAQPIAEFVLATIFASARHLPELWVTNPQEWKDKKKTTRDIAGLPKGSIPTNIVGRRLAGTTLGLVGFGAIGQRIAELALALGFHVVATRRTDKPFDIEGVERAADAGEVFARADFAVLVAPATPQTDHLINHAALAKAKQGLHLINVARGSLIDDKALLEALDDGRIGLASLDVTDPEPLPEGHPFYTHPRIRLTPHISMMTDQADTELIAKFADNIARYRRGEPLRDPVDSVRGY</sequence>
<dbReference type="CDD" id="cd12180">
    <property type="entry name" value="2-Hacid_dh_15"/>
    <property type="match status" value="1"/>
</dbReference>
<dbReference type="PANTHER" id="PTHR43333:SF1">
    <property type="entry name" value="D-ISOMER SPECIFIC 2-HYDROXYACID DEHYDROGENASE NAD-BINDING DOMAIN-CONTAINING PROTEIN"/>
    <property type="match status" value="1"/>
</dbReference>
<protein>
    <submittedName>
        <fullName evidence="4">D-isomer specific 2-hydroxyacid dehydrogenase NAD-binding</fullName>
    </submittedName>
</protein>
<dbReference type="InterPro" id="IPR036291">
    <property type="entry name" value="NAD(P)-bd_dom_sf"/>
</dbReference>
<dbReference type="AlphaFoldDB" id="B2IEY3"/>
<dbReference type="GO" id="GO:0016491">
    <property type="term" value="F:oxidoreductase activity"/>
    <property type="evidence" value="ECO:0007669"/>
    <property type="project" value="UniProtKB-KW"/>
</dbReference>
<dbReference type="EMBL" id="CP001016">
    <property type="protein sequence ID" value="ACB94174.1"/>
    <property type="molecule type" value="Genomic_DNA"/>
</dbReference>
<accession>B2IEY3</accession>
<evidence type="ECO:0000259" key="3">
    <source>
        <dbReference type="Pfam" id="PF02826"/>
    </source>
</evidence>
<evidence type="ECO:0000256" key="2">
    <source>
        <dbReference type="ARBA" id="ARBA00023027"/>
    </source>
</evidence>
<keyword evidence="1" id="KW-0560">Oxidoreductase</keyword>
<dbReference type="InterPro" id="IPR006140">
    <property type="entry name" value="D-isomer_DH_NAD-bd"/>
</dbReference>
<dbReference type="STRING" id="395963.Bind_0522"/>
<dbReference type="SUPFAM" id="SSF51735">
    <property type="entry name" value="NAD(P)-binding Rossmann-fold domains"/>
    <property type="match status" value="1"/>
</dbReference>
<evidence type="ECO:0000313" key="4">
    <source>
        <dbReference type="EMBL" id="ACB94174.1"/>
    </source>
</evidence>
<evidence type="ECO:0000256" key="1">
    <source>
        <dbReference type="ARBA" id="ARBA00023002"/>
    </source>
</evidence>
<reference evidence="5" key="1">
    <citation type="submission" date="2008-03" db="EMBL/GenBank/DDBJ databases">
        <title>Complete sequence of chromosome of Beijerinckia indica subsp. indica ATCC 9039.</title>
        <authorList>
            <consortium name="US DOE Joint Genome Institute"/>
            <person name="Copeland A."/>
            <person name="Lucas S."/>
            <person name="Lapidus A."/>
            <person name="Glavina del Rio T."/>
            <person name="Dalin E."/>
            <person name="Tice H."/>
            <person name="Bruce D."/>
            <person name="Goodwin L."/>
            <person name="Pitluck S."/>
            <person name="LaButti K."/>
            <person name="Schmutz J."/>
            <person name="Larimer F."/>
            <person name="Land M."/>
            <person name="Hauser L."/>
            <person name="Kyrpides N."/>
            <person name="Mikhailova N."/>
            <person name="Dunfield P.F."/>
            <person name="Dedysh S.N."/>
            <person name="Liesack W."/>
            <person name="Saw J.H."/>
            <person name="Alam M."/>
            <person name="Chen Y."/>
            <person name="Murrell J.C."/>
            <person name="Richardson P."/>
        </authorList>
    </citation>
    <scope>NUCLEOTIDE SEQUENCE [LARGE SCALE GENOMIC DNA]</scope>
    <source>
        <strain evidence="5">ATCC 9039 / DSM 1715 / NCIMB 8712</strain>
    </source>
</reference>
<dbReference type="HOGENOM" id="CLU_019796_1_0_5"/>